<gene>
    <name evidence="1" type="ORF">ACFP2T_35825</name>
</gene>
<dbReference type="InterPro" id="IPR034154">
    <property type="entry name" value="TOPRIM_DnaG/twinkle"/>
</dbReference>
<organism evidence="1 2">
    <name type="scientific">Plantactinospora solaniradicis</name>
    <dbReference type="NCBI Taxonomy" id="1723736"/>
    <lineage>
        <taxon>Bacteria</taxon>
        <taxon>Bacillati</taxon>
        <taxon>Actinomycetota</taxon>
        <taxon>Actinomycetes</taxon>
        <taxon>Micromonosporales</taxon>
        <taxon>Micromonosporaceae</taxon>
        <taxon>Plantactinospora</taxon>
    </lineage>
</organism>
<keyword evidence="2" id="KW-1185">Reference proteome</keyword>
<dbReference type="CDD" id="cd01029">
    <property type="entry name" value="TOPRIM_primases"/>
    <property type="match status" value="1"/>
</dbReference>
<dbReference type="Proteomes" id="UP001596203">
    <property type="component" value="Unassembled WGS sequence"/>
</dbReference>
<evidence type="ECO:0000313" key="2">
    <source>
        <dbReference type="Proteomes" id="UP001596203"/>
    </source>
</evidence>
<reference evidence="2" key="1">
    <citation type="journal article" date="2019" name="Int. J. Syst. Evol. Microbiol.">
        <title>The Global Catalogue of Microorganisms (GCM) 10K type strain sequencing project: providing services to taxonomists for standard genome sequencing and annotation.</title>
        <authorList>
            <consortium name="The Broad Institute Genomics Platform"/>
            <consortium name="The Broad Institute Genome Sequencing Center for Infectious Disease"/>
            <person name="Wu L."/>
            <person name="Ma J."/>
        </authorList>
    </citation>
    <scope>NUCLEOTIDE SEQUENCE [LARGE SCALE GENOMIC DNA]</scope>
    <source>
        <strain evidence="2">ZS-35-S2</strain>
    </source>
</reference>
<accession>A0ABW1KJU0</accession>
<comment type="caution">
    <text evidence="1">The sequence shown here is derived from an EMBL/GenBank/DDBJ whole genome shotgun (WGS) entry which is preliminary data.</text>
</comment>
<protein>
    <submittedName>
        <fullName evidence="1">Toprim domain-containing protein</fullName>
    </submittedName>
</protein>
<dbReference type="EMBL" id="JBHSPR010000044">
    <property type="protein sequence ID" value="MFC6021526.1"/>
    <property type="molecule type" value="Genomic_DNA"/>
</dbReference>
<evidence type="ECO:0000313" key="1">
    <source>
        <dbReference type="EMBL" id="MFC6021526.1"/>
    </source>
</evidence>
<name>A0ABW1KJU0_9ACTN</name>
<sequence length="207" mass="23122">MMLSDATRRSLERNSREYASRLTGPALGYLVEERRITKEALAEFRLGYTADSPAVGDPPHRISFPYLTGSGVVQIRFRSLDPDPGDYKYLGVKGVPTTLYNTRVLTESHQKIYVTEGETDCITGWICGLPTVGIPGAKAWKAGYWRAFRYREVVFVADAGKAGSELAQAVSRDIQDCRVVEAPEDDLNYHYCTYGIKSTRELVGLRD</sequence>
<dbReference type="Gene3D" id="3.40.1360.10">
    <property type="match status" value="1"/>
</dbReference>
<dbReference type="SUPFAM" id="SSF56731">
    <property type="entry name" value="DNA primase core"/>
    <property type="match status" value="1"/>
</dbReference>
<proteinExistence type="predicted"/>